<accession>A0A914VDE9</accession>
<keyword evidence="2" id="KW-0732">Signal</keyword>
<dbReference type="AlphaFoldDB" id="A0A914VDE9"/>
<keyword evidence="1" id="KW-0472">Membrane</keyword>
<sequence>MFRLLFILAVLATFQYKTVLCRKLSTVKVNETVDNVRKPSWLVTRFGRSADVAEGRDVELQNDNSMIAAFTVISSTVSKFTNHVREMIALFAALVLLIVLLIRFTSLLASLRIQCGQLVTTCKAGRCSTTTDTDETLLERVEMVTLMGVQPLSDGARTPAQ</sequence>
<dbReference type="WBParaSite" id="PSAMB.scaffold1740size28252.g14786.t1">
    <property type="protein sequence ID" value="PSAMB.scaffold1740size28252.g14786.t1"/>
    <property type="gene ID" value="PSAMB.scaffold1740size28252.g14786"/>
</dbReference>
<dbReference type="Proteomes" id="UP000887566">
    <property type="component" value="Unplaced"/>
</dbReference>
<keyword evidence="3" id="KW-1185">Reference proteome</keyword>
<feature type="signal peptide" evidence="2">
    <location>
        <begin position="1"/>
        <end position="21"/>
    </location>
</feature>
<feature type="chain" id="PRO_5037173387" evidence="2">
    <location>
        <begin position="22"/>
        <end position="161"/>
    </location>
</feature>
<evidence type="ECO:0000256" key="1">
    <source>
        <dbReference type="SAM" id="Phobius"/>
    </source>
</evidence>
<name>A0A914VDE9_9BILA</name>
<keyword evidence="1" id="KW-1133">Transmembrane helix</keyword>
<evidence type="ECO:0000313" key="4">
    <source>
        <dbReference type="WBParaSite" id="PSAMB.scaffold1740size28252.g14786.t1"/>
    </source>
</evidence>
<feature type="transmembrane region" description="Helical" evidence="1">
    <location>
        <begin position="87"/>
        <end position="104"/>
    </location>
</feature>
<protein>
    <submittedName>
        <fullName evidence="4">Uncharacterized protein</fullName>
    </submittedName>
</protein>
<evidence type="ECO:0000313" key="3">
    <source>
        <dbReference type="Proteomes" id="UP000887566"/>
    </source>
</evidence>
<reference evidence="4" key="1">
    <citation type="submission" date="2022-11" db="UniProtKB">
        <authorList>
            <consortium name="WormBaseParasite"/>
        </authorList>
    </citation>
    <scope>IDENTIFICATION</scope>
</reference>
<keyword evidence="1" id="KW-0812">Transmembrane</keyword>
<proteinExistence type="predicted"/>
<organism evidence="3 4">
    <name type="scientific">Plectus sambesii</name>
    <dbReference type="NCBI Taxonomy" id="2011161"/>
    <lineage>
        <taxon>Eukaryota</taxon>
        <taxon>Metazoa</taxon>
        <taxon>Ecdysozoa</taxon>
        <taxon>Nematoda</taxon>
        <taxon>Chromadorea</taxon>
        <taxon>Plectida</taxon>
        <taxon>Plectina</taxon>
        <taxon>Plectoidea</taxon>
        <taxon>Plectidae</taxon>
        <taxon>Plectus</taxon>
    </lineage>
</organism>
<evidence type="ECO:0000256" key="2">
    <source>
        <dbReference type="SAM" id="SignalP"/>
    </source>
</evidence>